<protein>
    <submittedName>
        <fullName evidence="6">TetR/AcrR family transcriptional regulator</fullName>
    </submittedName>
</protein>
<dbReference type="Pfam" id="PF16925">
    <property type="entry name" value="TetR_C_13"/>
    <property type="match status" value="1"/>
</dbReference>
<comment type="caution">
    <text evidence="6">The sequence shown here is derived from an EMBL/GenBank/DDBJ whole genome shotgun (WGS) entry which is preliminary data.</text>
</comment>
<dbReference type="RefSeq" id="WP_377133730.1">
    <property type="nucleotide sequence ID" value="NZ_JBHSFI010000003.1"/>
</dbReference>
<dbReference type="Proteomes" id="UP001596011">
    <property type="component" value="Unassembled WGS sequence"/>
</dbReference>
<dbReference type="InterPro" id="IPR009057">
    <property type="entry name" value="Homeodomain-like_sf"/>
</dbReference>
<keyword evidence="7" id="KW-1185">Reference proteome</keyword>
<accession>A0ABV9HFW6</accession>
<dbReference type="EMBL" id="JBHSFI010000003">
    <property type="protein sequence ID" value="MFC4628036.1"/>
    <property type="molecule type" value="Genomic_DNA"/>
</dbReference>
<sequence>MKLTPKGQATRQRIVEGAAEYLRSNDPGAVTLDDVRAVTHTSKGQIFHYFPDGKEQLLLAVAQHEADRVLTDQEPHLSALDSWESWSAWRDALLARYRAQGRYCPLGALMDQVSSTPGAAAVVSELLGQWQRRVSTGVVTMQGNGLVSSDLDADRIAGAFVAGIQGGVQVLRATGSTDQLESMLDLLIDYLRRS</sequence>
<dbReference type="SUPFAM" id="SSF46689">
    <property type="entry name" value="Homeodomain-like"/>
    <property type="match status" value="1"/>
</dbReference>
<dbReference type="PANTHER" id="PTHR47506:SF3">
    <property type="entry name" value="HTH-TYPE TRANSCRIPTIONAL REGULATOR LMRA"/>
    <property type="match status" value="1"/>
</dbReference>
<feature type="domain" description="Tetracyclin repressor-like C-terminal" evidence="5">
    <location>
        <begin position="103"/>
        <end position="184"/>
    </location>
</feature>
<evidence type="ECO:0000313" key="6">
    <source>
        <dbReference type="EMBL" id="MFC4628036.1"/>
    </source>
</evidence>
<evidence type="ECO:0000256" key="1">
    <source>
        <dbReference type="ARBA" id="ARBA00023015"/>
    </source>
</evidence>
<dbReference type="Pfam" id="PF00440">
    <property type="entry name" value="TetR_N"/>
    <property type="match status" value="1"/>
</dbReference>
<dbReference type="Gene3D" id="1.10.357.10">
    <property type="entry name" value="Tetracycline Repressor, domain 2"/>
    <property type="match status" value="1"/>
</dbReference>
<evidence type="ECO:0000256" key="3">
    <source>
        <dbReference type="ARBA" id="ARBA00023163"/>
    </source>
</evidence>
<keyword evidence="1" id="KW-0805">Transcription regulation</keyword>
<dbReference type="SUPFAM" id="SSF48498">
    <property type="entry name" value="Tetracyclin repressor-like, C-terminal domain"/>
    <property type="match status" value="1"/>
</dbReference>
<dbReference type="InterPro" id="IPR001647">
    <property type="entry name" value="HTH_TetR"/>
</dbReference>
<evidence type="ECO:0000256" key="2">
    <source>
        <dbReference type="ARBA" id="ARBA00023125"/>
    </source>
</evidence>
<evidence type="ECO:0000259" key="4">
    <source>
        <dbReference type="Pfam" id="PF00440"/>
    </source>
</evidence>
<dbReference type="InterPro" id="IPR036271">
    <property type="entry name" value="Tet_transcr_reg_TetR-rel_C_sf"/>
</dbReference>
<dbReference type="PANTHER" id="PTHR47506">
    <property type="entry name" value="TRANSCRIPTIONAL REGULATORY PROTEIN"/>
    <property type="match status" value="1"/>
</dbReference>
<feature type="domain" description="HTH tetR-type" evidence="4">
    <location>
        <begin position="14"/>
        <end position="61"/>
    </location>
</feature>
<proteinExistence type="predicted"/>
<reference evidence="7" key="1">
    <citation type="journal article" date="2019" name="Int. J. Syst. Evol. Microbiol.">
        <title>The Global Catalogue of Microorganisms (GCM) 10K type strain sequencing project: providing services to taxonomists for standard genome sequencing and annotation.</title>
        <authorList>
            <consortium name="The Broad Institute Genomics Platform"/>
            <consortium name="The Broad Institute Genome Sequencing Center for Infectious Disease"/>
            <person name="Wu L."/>
            <person name="Ma J."/>
        </authorList>
    </citation>
    <scope>NUCLEOTIDE SEQUENCE [LARGE SCALE GENOMIC DNA]</scope>
    <source>
        <strain evidence="7">CCUG 42722</strain>
    </source>
</reference>
<organism evidence="6 7">
    <name type="scientific">Promicromonospora alba</name>
    <dbReference type="NCBI Taxonomy" id="1616110"/>
    <lineage>
        <taxon>Bacteria</taxon>
        <taxon>Bacillati</taxon>
        <taxon>Actinomycetota</taxon>
        <taxon>Actinomycetes</taxon>
        <taxon>Micrococcales</taxon>
        <taxon>Promicromonosporaceae</taxon>
        <taxon>Promicromonospora</taxon>
    </lineage>
</organism>
<dbReference type="InterPro" id="IPR011075">
    <property type="entry name" value="TetR_C"/>
</dbReference>
<name>A0ABV9HFW6_9MICO</name>
<keyword evidence="3" id="KW-0804">Transcription</keyword>
<evidence type="ECO:0000313" key="7">
    <source>
        <dbReference type="Proteomes" id="UP001596011"/>
    </source>
</evidence>
<keyword evidence="2" id="KW-0238">DNA-binding</keyword>
<evidence type="ECO:0000259" key="5">
    <source>
        <dbReference type="Pfam" id="PF16925"/>
    </source>
</evidence>
<gene>
    <name evidence="6" type="ORF">ACFO6V_07320</name>
</gene>